<protein>
    <recommendedName>
        <fullName evidence="4">EF-hand domain-containing protein</fullName>
    </recommendedName>
</protein>
<sequence length="177" mass="19119">MKAPQAAQVPKNAKGGILVCEEELKAAFDFFDVEGKGVITAGALRKKLGAFHRSLSAREARVLMNNKAEMTMDDLREVLLENEVTNFDPVAEAFKAYDPSETGFMDTEILRSIFDNLGFGKMSDEDLAILVEAADGDGDGRVGVSDFREMCGSVGKQEAMATNADNQAEDADQAKTS</sequence>
<dbReference type="InParanoid" id="D8LKK8"/>
<evidence type="ECO:0000313" key="6">
    <source>
        <dbReference type="Proteomes" id="UP000002630"/>
    </source>
</evidence>
<evidence type="ECO:0000256" key="2">
    <source>
        <dbReference type="ARBA" id="ARBA00022837"/>
    </source>
</evidence>
<gene>
    <name evidence="5" type="ORF">Esi_0030_0139</name>
</gene>
<dbReference type="eggNOG" id="ENOG502S374">
    <property type="taxonomic scope" value="Eukaryota"/>
</dbReference>
<dbReference type="InterPro" id="IPR002048">
    <property type="entry name" value="EF_hand_dom"/>
</dbReference>
<dbReference type="AlphaFoldDB" id="D8LKK8"/>
<evidence type="ECO:0000256" key="3">
    <source>
        <dbReference type="SAM" id="MobiDB-lite"/>
    </source>
</evidence>
<dbReference type="GO" id="GO:0005509">
    <property type="term" value="F:calcium ion binding"/>
    <property type="evidence" value="ECO:0007669"/>
    <property type="project" value="InterPro"/>
</dbReference>
<dbReference type="STRING" id="2880.D8LKK8"/>
<feature type="domain" description="EF-hand" evidence="4">
    <location>
        <begin position="122"/>
        <end position="157"/>
    </location>
</feature>
<reference evidence="5 6" key="1">
    <citation type="journal article" date="2010" name="Nature">
        <title>The Ectocarpus genome and the independent evolution of multicellularity in brown algae.</title>
        <authorList>
            <person name="Cock J.M."/>
            <person name="Sterck L."/>
            <person name="Rouze P."/>
            <person name="Scornet D."/>
            <person name="Allen A.E."/>
            <person name="Amoutzias G."/>
            <person name="Anthouard V."/>
            <person name="Artiguenave F."/>
            <person name="Aury J.M."/>
            <person name="Badger J.H."/>
            <person name="Beszteri B."/>
            <person name="Billiau K."/>
            <person name="Bonnet E."/>
            <person name="Bothwell J.H."/>
            <person name="Bowler C."/>
            <person name="Boyen C."/>
            <person name="Brownlee C."/>
            <person name="Carrano C.J."/>
            <person name="Charrier B."/>
            <person name="Cho G.Y."/>
            <person name="Coelho S.M."/>
            <person name="Collen J."/>
            <person name="Corre E."/>
            <person name="Da Silva C."/>
            <person name="Delage L."/>
            <person name="Delaroque N."/>
            <person name="Dittami S.M."/>
            <person name="Doulbeau S."/>
            <person name="Elias M."/>
            <person name="Farnham G."/>
            <person name="Gachon C.M."/>
            <person name="Gschloessl B."/>
            <person name="Heesch S."/>
            <person name="Jabbari K."/>
            <person name="Jubin C."/>
            <person name="Kawai H."/>
            <person name="Kimura K."/>
            <person name="Kloareg B."/>
            <person name="Kupper F.C."/>
            <person name="Lang D."/>
            <person name="Le Bail A."/>
            <person name="Leblanc C."/>
            <person name="Lerouge P."/>
            <person name="Lohr M."/>
            <person name="Lopez P.J."/>
            <person name="Martens C."/>
            <person name="Maumus F."/>
            <person name="Michel G."/>
            <person name="Miranda-Saavedra D."/>
            <person name="Morales J."/>
            <person name="Moreau H."/>
            <person name="Motomura T."/>
            <person name="Nagasato C."/>
            <person name="Napoli C.A."/>
            <person name="Nelson D.R."/>
            <person name="Nyvall-Collen P."/>
            <person name="Peters A.F."/>
            <person name="Pommier C."/>
            <person name="Potin P."/>
            <person name="Poulain J."/>
            <person name="Quesneville H."/>
            <person name="Read B."/>
            <person name="Rensing S.A."/>
            <person name="Ritter A."/>
            <person name="Rousvoal S."/>
            <person name="Samanta M."/>
            <person name="Samson G."/>
            <person name="Schroeder D.C."/>
            <person name="Segurens B."/>
            <person name="Strittmatter M."/>
            <person name="Tonon T."/>
            <person name="Tregear J.W."/>
            <person name="Valentin K."/>
            <person name="von Dassow P."/>
            <person name="Yamagishi T."/>
            <person name="Van de Peer Y."/>
            <person name="Wincker P."/>
        </authorList>
    </citation>
    <scope>NUCLEOTIDE SEQUENCE [LARGE SCALE GENOMIC DNA]</scope>
    <source>
        <strain evidence="6">Ec32 / CCAP1310/4</strain>
    </source>
</reference>
<dbReference type="OrthoDB" id="26525at2759"/>
<dbReference type="Pfam" id="PF13499">
    <property type="entry name" value="EF-hand_7"/>
    <property type="match status" value="1"/>
</dbReference>
<dbReference type="InterPro" id="IPR018247">
    <property type="entry name" value="EF_Hand_1_Ca_BS"/>
</dbReference>
<dbReference type="InterPro" id="IPR011992">
    <property type="entry name" value="EF-hand-dom_pair"/>
</dbReference>
<dbReference type="SUPFAM" id="SSF47473">
    <property type="entry name" value="EF-hand"/>
    <property type="match status" value="1"/>
</dbReference>
<name>D8LKK8_ECTSI</name>
<keyword evidence="2" id="KW-0106">Calcium</keyword>
<keyword evidence="1" id="KW-0677">Repeat</keyword>
<keyword evidence="6" id="KW-1185">Reference proteome</keyword>
<accession>D8LKK8</accession>
<evidence type="ECO:0000313" key="5">
    <source>
        <dbReference type="EMBL" id="CBN74598.1"/>
    </source>
</evidence>
<dbReference type="OMA" id="EMLRYVF"/>
<dbReference type="PANTHER" id="PTHR23050">
    <property type="entry name" value="CALCIUM BINDING PROTEIN"/>
    <property type="match status" value="1"/>
</dbReference>
<dbReference type="PROSITE" id="PS50222">
    <property type="entry name" value="EF_HAND_2"/>
    <property type="match status" value="2"/>
</dbReference>
<proteinExistence type="predicted"/>
<dbReference type="Gene3D" id="1.10.238.10">
    <property type="entry name" value="EF-hand"/>
    <property type="match status" value="2"/>
</dbReference>
<organism evidence="5 6">
    <name type="scientific">Ectocarpus siliculosus</name>
    <name type="common">Brown alga</name>
    <name type="synonym">Conferva siliculosa</name>
    <dbReference type="NCBI Taxonomy" id="2880"/>
    <lineage>
        <taxon>Eukaryota</taxon>
        <taxon>Sar</taxon>
        <taxon>Stramenopiles</taxon>
        <taxon>Ochrophyta</taxon>
        <taxon>PX clade</taxon>
        <taxon>Phaeophyceae</taxon>
        <taxon>Ectocarpales</taxon>
        <taxon>Ectocarpaceae</taxon>
        <taxon>Ectocarpus</taxon>
    </lineage>
</organism>
<evidence type="ECO:0000256" key="1">
    <source>
        <dbReference type="ARBA" id="ARBA00022737"/>
    </source>
</evidence>
<dbReference type="PROSITE" id="PS00018">
    <property type="entry name" value="EF_HAND_1"/>
    <property type="match status" value="1"/>
</dbReference>
<dbReference type="Proteomes" id="UP000002630">
    <property type="component" value="Linkage Group LG19"/>
</dbReference>
<dbReference type="InterPro" id="IPR050145">
    <property type="entry name" value="Centrin_CML-like"/>
</dbReference>
<dbReference type="EMBL" id="FN649744">
    <property type="protein sequence ID" value="CBN74598.1"/>
    <property type="molecule type" value="Genomic_DNA"/>
</dbReference>
<feature type="region of interest" description="Disordered" evidence="3">
    <location>
        <begin position="158"/>
        <end position="177"/>
    </location>
</feature>
<dbReference type="EMBL" id="FN648487">
    <property type="protein sequence ID" value="CBN74598.1"/>
    <property type="molecule type" value="Genomic_DNA"/>
</dbReference>
<evidence type="ECO:0000259" key="4">
    <source>
        <dbReference type="PROSITE" id="PS50222"/>
    </source>
</evidence>
<feature type="domain" description="EF-hand" evidence="4">
    <location>
        <begin position="19"/>
        <end position="54"/>
    </location>
</feature>